<dbReference type="AlphaFoldDB" id="A0A830CEG5"/>
<evidence type="ECO:0000256" key="3">
    <source>
        <dbReference type="SAM" id="Coils"/>
    </source>
</evidence>
<keyword evidence="2" id="KW-0808">Transferase</keyword>
<dbReference type="EC" id="2.4.2.-" evidence="2"/>
<comment type="subcellular location">
    <subcellularLocation>
        <location evidence="2">Golgi apparatus membrane</location>
        <topology evidence="2">Single-pass type II membrane protein</topology>
    </subcellularLocation>
</comment>
<dbReference type="GO" id="GO:0071555">
    <property type="term" value="P:cell wall organization"/>
    <property type="evidence" value="ECO:0007669"/>
    <property type="project" value="UniProtKB-KW"/>
</dbReference>
<dbReference type="PANTHER" id="PTHR46581:SF3">
    <property type="entry name" value="ARABINOSYLTRANSFERASE RRA3"/>
    <property type="match status" value="1"/>
</dbReference>
<organism evidence="5 6">
    <name type="scientific">Phtheirospermum japonicum</name>
    <dbReference type="NCBI Taxonomy" id="374723"/>
    <lineage>
        <taxon>Eukaryota</taxon>
        <taxon>Viridiplantae</taxon>
        <taxon>Streptophyta</taxon>
        <taxon>Embryophyta</taxon>
        <taxon>Tracheophyta</taxon>
        <taxon>Spermatophyta</taxon>
        <taxon>Magnoliopsida</taxon>
        <taxon>eudicotyledons</taxon>
        <taxon>Gunneridae</taxon>
        <taxon>Pentapetalae</taxon>
        <taxon>asterids</taxon>
        <taxon>lamiids</taxon>
        <taxon>Lamiales</taxon>
        <taxon>Orobanchaceae</taxon>
        <taxon>Orobanchaceae incertae sedis</taxon>
        <taxon>Phtheirospermum</taxon>
    </lineage>
</organism>
<dbReference type="InterPro" id="IPR044290">
    <property type="entry name" value="RRA1/2/3"/>
</dbReference>
<reference evidence="5" key="1">
    <citation type="submission" date="2020-07" db="EMBL/GenBank/DDBJ databases">
        <title>Ethylene signaling mediates host invasion by parasitic plants.</title>
        <authorList>
            <person name="Yoshida S."/>
        </authorList>
    </citation>
    <scope>NUCLEOTIDE SEQUENCE</scope>
    <source>
        <strain evidence="5">Okayama</strain>
    </source>
</reference>
<dbReference type="InterPro" id="IPR005069">
    <property type="entry name" value="Nucl-diP-sugar_transferase"/>
</dbReference>
<dbReference type="PANTHER" id="PTHR46581">
    <property type="entry name" value="ARABINOSYLTRANSFERASE RRA3"/>
    <property type="match status" value="1"/>
</dbReference>
<dbReference type="GO" id="GO:0080147">
    <property type="term" value="P:root hair cell development"/>
    <property type="evidence" value="ECO:0007669"/>
    <property type="project" value="InterPro"/>
</dbReference>
<dbReference type="Proteomes" id="UP000653305">
    <property type="component" value="Unassembled WGS sequence"/>
</dbReference>
<evidence type="ECO:0000259" key="4">
    <source>
        <dbReference type="Pfam" id="PF03407"/>
    </source>
</evidence>
<keyword evidence="6" id="KW-1185">Reference proteome</keyword>
<keyword evidence="2" id="KW-0812">Transmembrane</keyword>
<evidence type="ECO:0000256" key="1">
    <source>
        <dbReference type="ARBA" id="ARBA00007033"/>
    </source>
</evidence>
<evidence type="ECO:0000313" key="5">
    <source>
        <dbReference type="EMBL" id="GFP92691.1"/>
    </source>
</evidence>
<dbReference type="InterPro" id="IPR029044">
    <property type="entry name" value="Nucleotide-diphossugar_trans"/>
</dbReference>
<keyword evidence="2" id="KW-0735">Signal-anchor</keyword>
<dbReference type="OrthoDB" id="540503at2759"/>
<name>A0A830CEG5_9LAMI</name>
<dbReference type="Pfam" id="PF03407">
    <property type="entry name" value="Nucleotid_trans"/>
    <property type="match status" value="1"/>
</dbReference>
<comment type="caution">
    <text evidence="5">The sequence shown here is derived from an EMBL/GenBank/DDBJ whole genome shotgun (WGS) entry which is preliminary data.</text>
</comment>
<feature type="domain" description="Nucleotide-diphospho-sugar transferase" evidence="4">
    <location>
        <begin position="185"/>
        <end position="404"/>
    </location>
</feature>
<proteinExistence type="inferred from homology"/>
<dbReference type="GO" id="GO:0000139">
    <property type="term" value="C:Golgi membrane"/>
    <property type="evidence" value="ECO:0007669"/>
    <property type="project" value="UniProtKB-SubCell"/>
</dbReference>
<keyword evidence="3" id="KW-0175">Coiled coil</keyword>
<keyword evidence="2" id="KW-0333">Golgi apparatus</keyword>
<keyword evidence="2" id="KW-0472">Membrane</keyword>
<sequence>MTGTRREKNTSQSSILRSRIAAAIGFGVAAGFIFFLFSPHGLFFSANPPATNQPLSKSNLKVDSSPCESMVKLKSDNEWLSSNIIELKKQVRDLNEKLRLAEQEIKKHGDAQFISSCHPQKAGAFGTVKASRTNPPIIPDQSLNPRLAKILSKIAVKNELIVALANYNVKPTLQLWFTSIKKIGIPNYLVVALDNEIFDFCKKNDVPVYQMGPDENIGSVRKTASSHAVSGLKFRVLREFLQLGYSVLLSDVDIVYVQNPFDHLYQDCDVESMSDGHNNMTAYGYDDVFDEPEMGWSRYAHTMRIWVYNSGFFYIRPTLPSIELLDRVAVELARNENAWDQAVFNEELFYPSSPGYVGLHASRRTMDMYLFMNSKVLFKTVRKDDRLRRIKPVVVHVNYHVDKIPRMRGVFEFYVNGKQDALESFSDASDWQPNDE</sequence>
<keyword evidence="2" id="KW-0328">Glycosyltransferase</keyword>
<dbReference type="SUPFAM" id="SSF53448">
    <property type="entry name" value="Nucleotide-diphospho-sugar transferases"/>
    <property type="match status" value="1"/>
</dbReference>
<evidence type="ECO:0000256" key="2">
    <source>
        <dbReference type="RuleBase" id="RU363055"/>
    </source>
</evidence>
<keyword evidence="2" id="KW-0961">Cell wall biogenesis/degradation</keyword>
<gene>
    <name evidence="5" type="ORF">PHJA_001413300</name>
</gene>
<comment type="similarity">
    <text evidence="1 2">Belongs to the glycosyltransferase 77 family.</text>
</comment>
<protein>
    <recommendedName>
        <fullName evidence="2">Glycosyltransferase</fullName>
        <ecNumber evidence="2">2.4.2.-</ecNumber>
    </recommendedName>
</protein>
<dbReference type="EMBL" id="BMAC01000287">
    <property type="protein sequence ID" value="GFP92691.1"/>
    <property type="molecule type" value="Genomic_DNA"/>
</dbReference>
<dbReference type="GO" id="GO:0016757">
    <property type="term" value="F:glycosyltransferase activity"/>
    <property type="evidence" value="ECO:0007669"/>
    <property type="project" value="UniProtKB-KW"/>
</dbReference>
<feature type="transmembrane region" description="Helical" evidence="2">
    <location>
        <begin position="20"/>
        <end position="44"/>
    </location>
</feature>
<evidence type="ECO:0000313" key="6">
    <source>
        <dbReference type="Proteomes" id="UP000653305"/>
    </source>
</evidence>
<accession>A0A830CEG5</accession>
<feature type="coiled-coil region" evidence="3">
    <location>
        <begin position="77"/>
        <end position="111"/>
    </location>
</feature>
<keyword evidence="2" id="KW-1133">Transmembrane helix</keyword>